<gene>
    <name evidence="1" type="ORF">M513_08578</name>
    <name evidence="2" type="ORF">M514_08578</name>
</gene>
<proteinExistence type="predicted"/>
<dbReference type="AlphaFoldDB" id="A0A085LZW4"/>
<evidence type="ECO:0008006" key="4">
    <source>
        <dbReference type="Google" id="ProtNLM"/>
    </source>
</evidence>
<sequence>MWDYSLVHWLQESSDVRRHKGNFDVLVKVAREAKSYKDGMKTLRDVFERPVNEVCARHRQATRRQLAGESIHEFLQALRMLSMDCNFKAVSATTYQEKQVRDAFVCGLQSQTIRQRLLESKTCDLASLLDLARILESAQKSCEAYGICSPPQVTAAATLVAGRTEQRSPVECEEPLSAAVLHNRRCFFCGLSKRPRLQCSAREALCRKCGRKGPLR</sequence>
<organism evidence="1 3">
    <name type="scientific">Trichuris suis</name>
    <name type="common">pig whipworm</name>
    <dbReference type="NCBI Taxonomy" id="68888"/>
    <lineage>
        <taxon>Eukaryota</taxon>
        <taxon>Metazoa</taxon>
        <taxon>Ecdysozoa</taxon>
        <taxon>Nematoda</taxon>
        <taxon>Enoplea</taxon>
        <taxon>Dorylaimia</taxon>
        <taxon>Trichinellida</taxon>
        <taxon>Trichuridae</taxon>
        <taxon>Trichuris</taxon>
    </lineage>
</organism>
<keyword evidence="3" id="KW-1185">Reference proteome</keyword>
<dbReference type="Proteomes" id="UP000030764">
    <property type="component" value="Unassembled WGS sequence"/>
</dbReference>
<dbReference type="PANTHER" id="PTHR33198">
    <property type="entry name" value="ANK_REP_REGION DOMAIN-CONTAINING PROTEIN-RELATED"/>
    <property type="match status" value="1"/>
</dbReference>
<dbReference type="EMBL" id="KL367573">
    <property type="protein sequence ID" value="KFD63468.1"/>
    <property type="molecule type" value="Genomic_DNA"/>
</dbReference>
<name>A0A085LZW4_9BILA</name>
<evidence type="ECO:0000313" key="3">
    <source>
        <dbReference type="Proteomes" id="UP000030764"/>
    </source>
</evidence>
<evidence type="ECO:0000313" key="2">
    <source>
        <dbReference type="EMBL" id="KFD63468.1"/>
    </source>
</evidence>
<dbReference type="Proteomes" id="UP000030758">
    <property type="component" value="Unassembled WGS sequence"/>
</dbReference>
<reference evidence="1 3" key="1">
    <citation type="journal article" date="2014" name="Nat. Genet.">
        <title>Genome and transcriptome of the porcine whipworm Trichuris suis.</title>
        <authorList>
            <person name="Jex A.R."/>
            <person name="Nejsum P."/>
            <person name="Schwarz E.M."/>
            <person name="Hu L."/>
            <person name="Young N.D."/>
            <person name="Hall R.S."/>
            <person name="Korhonen P.K."/>
            <person name="Liao S."/>
            <person name="Thamsborg S."/>
            <person name="Xia J."/>
            <person name="Xu P."/>
            <person name="Wang S."/>
            <person name="Scheerlinck J.P."/>
            <person name="Hofmann A."/>
            <person name="Sternberg P.W."/>
            <person name="Wang J."/>
            <person name="Gasser R.B."/>
        </authorList>
    </citation>
    <scope>NUCLEOTIDE SEQUENCE [LARGE SCALE GENOMIC DNA]</scope>
    <source>
        <strain evidence="2">DCEP-RM93F</strain>
        <strain evidence="1">DCEP-RM93M</strain>
    </source>
</reference>
<evidence type="ECO:0000313" key="1">
    <source>
        <dbReference type="EMBL" id="KFD50510.1"/>
    </source>
</evidence>
<dbReference type="EMBL" id="KL363252">
    <property type="protein sequence ID" value="KFD50510.1"/>
    <property type="molecule type" value="Genomic_DNA"/>
</dbReference>
<accession>A0A085LZW4</accession>
<protein>
    <recommendedName>
        <fullName evidence="4">Tick transposon</fullName>
    </recommendedName>
</protein>